<feature type="transmembrane region" description="Helical" evidence="8">
    <location>
        <begin position="617"/>
        <end position="639"/>
    </location>
</feature>
<dbReference type="PROSITE" id="PS50261">
    <property type="entry name" value="G_PROTEIN_RECEP_F2_4"/>
    <property type="match status" value="1"/>
</dbReference>
<gene>
    <name evidence="11" type="ORF">PEVE_00034740</name>
</gene>
<dbReference type="PROSITE" id="PS00650">
    <property type="entry name" value="G_PROTEIN_RECEP_F2_2"/>
    <property type="match status" value="1"/>
</dbReference>
<evidence type="ECO:0000256" key="8">
    <source>
        <dbReference type="SAM" id="Phobius"/>
    </source>
</evidence>
<dbReference type="PRINTS" id="PR00249">
    <property type="entry name" value="GPCRSECRETIN"/>
</dbReference>
<evidence type="ECO:0000256" key="2">
    <source>
        <dbReference type="ARBA" id="ARBA00022475"/>
    </source>
</evidence>
<evidence type="ECO:0000313" key="12">
    <source>
        <dbReference type="Proteomes" id="UP001159427"/>
    </source>
</evidence>
<feature type="transmembrane region" description="Helical" evidence="8">
    <location>
        <begin position="578"/>
        <end position="597"/>
    </location>
</feature>
<keyword evidence="5 8" id="KW-1133">Transmembrane helix</keyword>
<dbReference type="SMART" id="SM00303">
    <property type="entry name" value="GPS"/>
    <property type="match status" value="1"/>
</dbReference>
<evidence type="ECO:0000313" key="11">
    <source>
        <dbReference type="EMBL" id="CAH3017016.1"/>
    </source>
</evidence>
<keyword evidence="2" id="KW-1003">Cell membrane</keyword>
<feature type="domain" description="GAIN-B" evidence="9">
    <location>
        <begin position="301"/>
        <end position="463"/>
    </location>
</feature>
<evidence type="ECO:0000256" key="3">
    <source>
        <dbReference type="ARBA" id="ARBA00022692"/>
    </source>
</evidence>
<evidence type="ECO:0000259" key="9">
    <source>
        <dbReference type="PROSITE" id="PS50221"/>
    </source>
</evidence>
<feature type="transmembrane region" description="Helical" evidence="8">
    <location>
        <begin position="539"/>
        <end position="557"/>
    </location>
</feature>
<dbReference type="InterPro" id="IPR032471">
    <property type="entry name" value="AGRL2-4_GAIN_subdom_A"/>
</dbReference>
<protein>
    <submittedName>
        <fullName evidence="11">Uncharacterized protein</fullName>
    </submittedName>
</protein>
<keyword evidence="6 8" id="KW-0472">Membrane</keyword>
<dbReference type="InterPro" id="IPR017983">
    <property type="entry name" value="GPCR_2_secretin-like_CS"/>
</dbReference>
<accession>A0ABN8LMU7</accession>
<evidence type="ECO:0000256" key="1">
    <source>
        <dbReference type="ARBA" id="ARBA00004651"/>
    </source>
</evidence>
<feature type="transmembrane region" description="Helical" evidence="8">
    <location>
        <begin position="510"/>
        <end position="527"/>
    </location>
</feature>
<feature type="transmembrane region" description="Helical" evidence="8">
    <location>
        <begin position="473"/>
        <end position="498"/>
    </location>
</feature>
<dbReference type="Pfam" id="PF00002">
    <property type="entry name" value="7tm_2"/>
    <property type="match status" value="1"/>
</dbReference>
<dbReference type="Gene3D" id="1.20.1070.10">
    <property type="entry name" value="Rhodopsin 7-helix transmembrane proteins"/>
    <property type="match status" value="1"/>
</dbReference>
<evidence type="ECO:0000256" key="4">
    <source>
        <dbReference type="ARBA" id="ARBA00022729"/>
    </source>
</evidence>
<dbReference type="Proteomes" id="UP001159427">
    <property type="component" value="Unassembled WGS sequence"/>
</dbReference>
<keyword evidence="4" id="KW-0732">Signal</keyword>
<evidence type="ECO:0000256" key="7">
    <source>
        <dbReference type="ARBA" id="ARBA00023157"/>
    </source>
</evidence>
<dbReference type="InterPro" id="IPR057244">
    <property type="entry name" value="GAIN_B"/>
</dbReference>
<dbReference type="EMBL" id="CALNXI010000053">
    <property type="protein sequence ID" value="CAH3017016.1"/>
    <property type="molecule type" value="Genomic_DNA"/>
</dbReference>
<dbReference type="InterPro" id="IPR017981">
    <property type="entry name" value="GPCR_2-like_7TM"/>
</dbReference>
<keyword evidence="7" id="KW-1015">Disulfide bond</keyword>
<evidence type="ECO:0000256" key="5">
    <source>
        <dbReference type="ARBA" id="ARBA00022989"/>
    </source>
</evidence>
<dbReference type="PROSITE" id="PS50221">
    <property type="entry name" value="GAIN_B"/>
    <property type="match status" value="1"/>
</dbReference>
<sequence>MTFWPYYQQVRAIVKDFQQVNITSGIVVHRLHLTTKYIRFIQSNWKKGSCVNFDIYGNIALCKDSQKRMDTWCQITLDFATAMDLGCSGKLKARFDRSKNSTKKMWRCYHESALTADLSRYNDKLKSPCYYTRHRQLNQVLQSCKKKLSHNMKFSLQSSQDGNEAGVNDTFLREVLGNLSKINETTTVLLSTGGILDILNVLEKIVNEDFLGNTTQHVRDQFAKTFLHVTSALLNDSNISAWKSSQLNSSTLSRLLKTVEDFGVAFVKYLECDNQTANEKTFSFLNIKLTAKSCIRRTGFPLKLFASDGCSTEQNVSEYCNTWSGVMENAILPKPTSREHQQYQVSFISYKTAHKLFPVDPTRGDADWRSTKVDSRVMSLTVRPEGVVDNENPVVVTLRPLSHNSDNEKDYYCGFWNFSASGTVNGAWSTDGCTLLLINSSRVTCHCNHLTNFALLLRVDSDSVPQGLHREALLWMTYLGCSLSLAAEILCLVAFILLTNLKDNKVKIHFNMIACLAGAHLIFLTGIKSAVSCKVFCKTVAVSLHFLFLASFMWMLVEGIHLLSRIKASFRLRNEMTISYAIAYGLPSLIVGATFAVKFNEYGNAEHCWLSITSGTQWSFIGPVCGVLLVNFVVLGAVLERLTRTRMFQSKSELQKIRTTVRASMTLTPLLGLTWLFGIFAVDQDTIVFQYLFVTFNSLQGVFLFLFHCIFSTEVKAGVRSFRRRRRVTQEVKKVASKGQVEEQHKIYSKTAWPFIELNKRIEVIQAASLTRMVRRLSEDLQDINVGNKDCKPSNDSTSYAWAKKWLNSPHQNMTITYGCKRKPKDCFRRRSLP</sequence>
<comment type="subcellular location">
    <subcellularLocation>
        <location evidence="1">Cell membrane</location>
        <topology evidence="1">Multi-pass membrane protein</topology>
    </subcellularLocation>
</comment>
<evidence type="ECO:0000256" key="6">
    <source>
        <dbReference type="ARBA" id="ARBA00023136"/>
    </source>
</evidence>
<keyword evidence="3 8" id="KW-0812">Transmembrane</keyword>
<dbReference type="InterPro" id="IPR046338">
    <property type="entry name" value="GAIN_dom_sf"/>
</dbReference>
<dbReference type="InterPro" id="IPR000832">
    <property type="entry name" value="GPCR_2_secretin-like"/>
</dbReference>
<dbReference type="Gene3D" id="2.60.220.50">
    <property type="match status" value="1"/>
</dbReference>
<dbReference type="Pfam" id="PF01825">
    <property type="entry name" value="GPS"/>
    <property type="match status" value="1"/>
</dbReference>
<proteinExistence type="predicted"/>
<feature type="transmembrane region" description="Helical" evidence="8">
    <location>
        <begin position="660"/>
        <end position="682"/>
    </location>
</feature>
<name>A0ABN8LMU7_9CNID</name>
<dbReference type="Gene3D" id="1.25.40.610">
    <property type="match status" value="1"/>
</dbReference>
<organism evidence="11 12">
    <name type="scientific">Porites evermanni</name>
    <dbReference type="NCBI Taxonomy" id="104178"/>
    <lineage>
        <taxon>Eukaryota</taxon>
        <taxon>Metazoa</taxon>
        <taxon>Cnidaria</taxon>
        <taxon>Anthozoa</taxon>
        <taxon>Hexacorallia</taxon>
        <taxon>Scleractinia</taxon>
        <taxon>Fungiina</taxon>
        <taxon>Poritidae</taxon>
        <taxon>Porites</taxon>
    </lineage>
</organism>
<keyword evidence="12" id="KW-1185">Reference proteome</keyword>
<feature type="transmembrane region" description="Helical" evidence="8">
    <location>
        <begin position="688"/>
        <end position="711"/>
    </location>
</feature>
<comment type="caution">
    <text evidence="11">The sequence shown here is derived from an EMBL/GenBank/DDBJ whole genome shotgun (WGS) entry which is preliminary data.</text>
</comment>
<evidence type="ECO:0000259" key="10">
    <source>
        <dbReference type="PROSITE" id="PS50261"/>
    </source>
</evidence>
<dbReference type="InterPro" id="IPR000203">
    <property type="entry name" value="GPS"/>
</dbReference>
<dbReference type="PANTHER" id="PTHR12011">
    <property type="entry name" value="ADHESION G-PROTEIN COUPLED RECEPTOR"/>
    <property type="match status" value="1"/>
</dbReference>
<reference evidence="11 12" key="1">
    <citation type="submission" date="2022-05" db="EMBL/GenBank/DDBJ databases">
        <authorList>
            <consortium name="Genoscope - CEA"/>
            <person name="William W."/>
        </authorList>
    </citation>
    <scope>NUCLEOTIDE SEQUENCE [LARGE SCALE GENOMIC DNA]</scope>
</reference>
<dbReference type="PANTHER" id="PTHR12011:SF347">
    <property type="entry name" value="FI21270P1-RELATED"/>
    <property type="match status" value="1"/>
</dbReference>
<feature type="domain" description="G-protein coupled receptors family 2 profile 2" evidence="10">
    <location>
        <begin position="473"/>
        <end position="712"/>
    </location>
</feature>
<dbReference type="Pfam" id="PF16489">
    <property type="entry name" value="GAIN"/>
    <property type="match status" value="1"/>
</dbReference>